<protein>
    <submittedName>
        <fullName evidence="7">Peflin, putative</fullName>
    </submittedName>
</protein>
<dbReference type="InterPro" id="IPR051426">
    <property type="entry name" value="Peflin/Sorcin_CaBP"/>
</dbReference>
<feature type="domain" description="EF-hand" evidence="6">
    <location>
        <begin position="43"/>
        <end position="78"/>
    </location>
</feature>
<dbReference type="KEGG" id="eiv:EIN_396770"/>
<comment type="subcellular location">
    <subcellularLocation>
        <location evidence="1">Cytoplasm</location>
    </subcellularLocation>
</comment>
<dbReference type="GeneID" id="14890908"/>
<gene>
    <name evidence="7" type="ORF">EIN_396770</name>
</gene>
<evidence type="ECO:0000256" key="5">
    <source>
        <dbReference type="ARBA" id="ARBA00022837"/>
    </source>
</evidence>
<proteinExistence type="predicted"/>
<dbReference type="RefSeq" id="XP_004258608.1">
    <property type="nucleotide sequence ID" value="XM_004258560.1"/>
</dbReference>
<dbReference type="InterPro" id="IPR018247">
    <property type="entry name" value="EF_Hand_1_Ca_BS"/>
</dbReference>
<dbReference type="EMBL" id="KB206411">
    <property type="protein sequence ID" value="ELP91837.1"/>
    <property type="molecule type" value="Genomic_DNA"/>
</dbReference>
<dbReference type="PROSITE" id="PS00018">
    <property type="entry name" value="EF_HAND_1"/>
    <property type="match status" value="3"/>
</dbReference>
<dbReference type="PROSITE" id="PS50222">
    <property type="entry name" value="EF_HAND_2"/>
    <property type="match status" value="3"/>
</dbReference>
<dbReference type="Proteomes" id="UP000014680">
    <property type="component" value="Unassembled WGS sequence"/>
</dbReference>
<feature type="domain" description="EF-hand" evidence="6">
    <location>
        <begin position="116"/>
        <end position="144"/>
    </location>
</feature>
<dbReference type="SMART" id="SM00054">
    <property type="entry name" value="EFh"/>
    <property type="match status" value="3"/>
</dbReference>
<dbReference type="OrthoDB" id="186625at2759"/>
<dbReference type="AlphaFoldDB" id="A0A0A1U9X3"/>
<evidence type="ECO:0000313" key="7">
    <source>
        <dbReference type="EMBL" id="ELP91837.1"/>
    </source>
</evidence>
<keyword evidence="5" id="KW-0106">Calcium</keyword>
<dbReference type="OMA" id="TWTPFNI"/>
<keyword evidence="2" id="KW-0963">Cytoplasm</keyword>
<evidence type="ECO:0000256" key="4">
    <source>
        <dbReference type="ARBA" id="ARBA00022737"/>
    </source>
</evidence>
<dbReference type="PANTHER" id="PTHR46212:SF3">
    <property type="entry name" value="GH27120P"/>
    <property type="match status" value="1"/>
</dbReference>
<accession>A0A0A1U9X3</accession>
<feature type="domain" description="EF-hand" evidence="6">
    <location>
        <begin position="79"/>
        <end position="114"/>
    </location>
</feature>
<dbReference type="GO" id="GO:0005509">
    <property type="term" value="F:calcium ion binding"/>
    <property type="evidence" value="ECO:0007669"/>
    <property type="project" value="InterPro"/>
</dbReference>
<sequence>MSLFQIQAAADAWLAQNITAAYAADPRVKNEWWYPLASSVAASEFRGYQDWFQKVDKDKSGTLELDELKKAVWPGKVKLEEDTCKHLMKIFDVDGSGSIGFYEYLALMKYVELATNVFKQFDKDKSNNLDEKEIFAAMPQLGFDLNNMSCKILIKTCGKGLLAKKIGLSQFIGCAAYLGQIRTIYQHGFKQAQGPFQRATFAKFMNLTLMLMDDA</sequence>
<dbReference type="Gene3D" id="1.10.238.10">
    <property type="entry name" value="EF-hand"/>
    <property type="match status" value="1"/>
</dbReference>
<name>A0A0A1U9X3_ENTIV</name>
<organism evidence="7 8">
    <name type="scientific">Entamoeba invadens IP1</name>
    <dbReference type="NCBI Taxonomy" id="370355"/>
    <lineage>
        <taxon>Eukaryota</taxon>
        <taxon>Amoebozoa</taxon>
        <taxon>Evosea</taxon>
        <taxon>Archamoebae</taxon>
        <taxon>Mastigamoebida</taxon>
        <taxon>Entamoebidae</taxon>
        <taxon>Entamoeba</taxon>
    </lineage>
</organism>
<evidence type="ECO:0000313" key="8">
    <source>
        <dbReference type="Proteomes" id="UP000014680"/>
    </source>
</evidence>
<dbReference type="VEuPathDB" id="AmoebaDB:EIN_396770"/>
<keyword evidence="4" id="KW-0677">Repeat</keyword>
<dbReference type="InterPro" id="IPR002048">
    <property type="entry name" value="EF_hand_dom"/>
</dbReference>
<evidence type="ECO:0000259" key="6">
    <source>
        <dbReference type="PROSITE" id="PS50222"/>
    </source>
</evidence>
<evidence type="ECO:0000256" key="2">
    <source>
        <dbReference type="ARBA" id="ARBA00022490"/>
    </source>
</evidence>
<dbReference type="PANTHER" id="PTHR46212">
    <property type="entry name" value="PEFLIN"/>
    <property type="match status" value="1"/>
</dbReference>
<dbReference type="Pfam" id="PF13499">
    <property type="entry name" value="EF-hand_7"/>
    <property type="match status" value="1"/>
</dbReference>
<keyword evidence="3" id="KW-0479">Metal-binding</keyword>
<evidence type="ECO:0000256" key="3">
    <source>
        <dbReference type="ARBA" id="ARBA00022723"/>
    </source>
</evidence>
<dbReference type="GO" id="GO:0005737">
    <property type="term" value="C:cytoplasm"/>
    <property type="evidence" value="ECO:0007669"/>
    <property type="project" value="UniProtKB-SubCell"/>
</dbReference>
<evidence type="ECO:0000256" key="1">
    <source>
        <dbReference type="ARBA" id="ARBA00004496"/>
    </source>
</evidence>
<keyword evidence="8" id="KW-1185">Reference proteome</keyword>
<dbReference type="InterPro" id="IPR011992">
    <property type="entry name" value="EF-hand-dom_pair"/>
</dbReference>
<dbReference type="SUPFAM" id="SSF47473">
    <property type="entry name" value="EF-hand"/>
    <property type="match status" value="1"/>
</dbReference>
<reference evidence="7 8" key="1">
    <citation type="submission" date="2012-10" db="EMBL/GenBank/DDBJ databases">
        <authorList>
            <person name="Zafar N."/>
            <person name="Inman J."/>
            <person name="Hall N."/>
            <person name="Lorenzi H."/>
            <person name="Caler E."/>
        </authorList>
    </citation>
    <scope>NUCLEOTIDE SEQUENCE [LARGE SCALE GENOMIC DNA]</scope>
    <source>
        <strain evidence="7 8">IP1</strain>
    </source>
</reference>
<dbReference type="GO" id="GO:0048306">
    <property type="term" value="F:calcium-dependent protein binding"/>
    <property type="evidence" value="ECO:0007669"/>
    <property type="project" value="UniProtKB-ARBA"/>
</dbReference>